<accession>A0A1F6B0G7</accession>
<dbReference type="GO" id="GO:0006420">
    <property type="term" value="P:arginyl-tRNA aminoacylation"/>
    <property type="evidence" value="ECO:0007669"/>
    <property type="project" value="InterPro"/>
</dbReference>
<dbReference type="InterPro" id="IPR008909">
    <property type="entry name" value="DALR_anticod-bd"/>
</dbReference>
<dbReference type="EC" id="6.1.1.19" evidence="1"/>
<keyword evidence="4" id="KW-0067">ATP-binding</keyword>
<dbReference type="PANTHER" id="PTHR11956:SF5">
    <property type="entry name" value="ARGININE--TRNA LIGASE, CYTOPLASMIC"/>
    <property type="match status" value="1"/>
</dbReference>
<comment type="catalytic activity">
    <reaction evidence="5">
        <text>tRNA(Arg) + L-arginine + ATP = L-arginyl-tRNA(Arg) + AMP + diphosphate</text>
        <dbReference type="Rhea" id="RHEA:20301"/>
        <dbReference type="Rhea" id="RHEA-COMP:9658"/>
        <dbReference type="Rhea" id="RHEA-COMP:9673"/>
        <dbReference type="ChEBI" id="CHEBI:30616"/>
        <dbReference type="ChEBI" id="CHEBI:32682"/>
        <dbReference type="ChEBI" id="CHEBI:33019"/>
        <dbReference type="ChEBI" id="CHEBI:78442"/>
        <dbReference type="ChEBI" id="CHEBI:78513"/>
        <dbReference type="ChEBI" id="CHEBI:456215"/>
        <dbReference type="EC" id="6.1.1.19"/>
    </reaction>
</comment>
<feature type="domain" description="DALR anticodon binding" evidence="6">
    <location>
        <begin position="1"/>
        <end position="97"/>
    </location>
</feature>
<evidence type="ECO:0000256" key="5">
    <source>
        <dbReference type="ARBA" id="ARBA00049339"/>
    </source>
</evidence>
<dbReference type="GO" id="GO:0004814">
    <property type="term" value="F:arginine-tRNA ligase activity"/>
    <property type="evidence" value="ECO:0007669"/>
    <property type="project" value="UniProtKB-EC"/>
</dbReference>
<protein>
    <recommendedName>
        <fullName evidence="1">arginine--tRNA ligase</fullName>
        <ecNumber evidence="1">6.1.1.19</ecNumber>
    </recommendedName>
</protein>
<evidence type="ECO:0000256" key="3">
    <source>
        <dbReference type="ARBA" id="ARBA00022741"/>
    </source>
</evidence>
<sequence length="97" mass="10693">MQFPDMVTAAAEDFAPNTLCTYLFQLAQAFNVFYAKHTILEQGEAERRKGKGESFSLILNALPLTLTPNLRLSLTAATAQVLKNGLSFLGITVLERM</sequence>
<dbReference type="AlphaFoldDB" id="A0A1F6B0G7"/>
<evidence type="ECO:0000256" key="4">
    <source>
        <dbReference type="ARBA" id="ARBA00022840"/>
    </source>
</evidence>
<evidence type="ECO:0000313" key="8">
    <source>
        <dbReference type="Proteomes" id="UP000176450"/>
    </source>
</evidence>
<dbReference type="Gene3D" id="1.10.730.10">
    <property type="entry name" value="Isoleucyl-tRNA Synthetase, Domain 1"/>
    <property type="match status" value="1"/>
</dbReference>
<dbReference type="EMBL" id="MFJX01000051">
    <property type="protein sequence ID" value="OGG30047.1"/>
    <property type="molecule type" value="Genomic_DNA"/>
</dbReference>
<reference evidence="7 8" key="1">
    <citation type="journal article" date="2016" name="Nat. Commun.">
        <title>Thousands of microbial genomes shed light on interconnected biogeochemical processes in an aquifer system.</title>
        <authorList>
            <person name="Anantharaman K."/>
            <person name="Brown C.T."/>
            <person name="Hug L.A."/>
            <person name="Sharon I."/>
            <person name="Castelle C.J."/>
            <person name="Probst A.J."/>
            <person name="Thomas B.C."/>
            <person name="Singh A."/>
            <person name="Wilkins M.J."/>
            <person name="Karaoz U."/>
            <person name="Brodie E.L."/>
            <person name="Williams K.H."/>
            <person name="Hubbard S.S."/>
            <person name="Banfield J.F."/>
        </authorList>
    </citation>
    <scope>NUCLEOTIDE SEQUENCE [LARGE SCALE GENOMIC DNA]</scope>
</reference>
<comment type="caution">
    <text evidence="7">The sequence shown here is derived from an EMBL/GenBank/DDBJ whole genome shotgun (WGS) entry which is preliminary data.</text>
</comment>
<dbReference type="SMART" id="SM00836">
    <property type="entry name" value="DALR_1"/>
    <property type="match status" value="1"/>
</dbReference>
<dbReference type="Proteomes" id="UP000176450">
    <property type="component" value="Unassembled WGS sequence"/>
</dbReference>
<name>A0A1F6B0G7_9BACT</name>
<keyword evidence="2" id="KW-0436">Ligase</keyword>
<dbReference type="GO" id="GO:0005524">
    <property type="term" value="F:ATP binding"/>
    <property type="evidence" value="ECO:0007669"/>
    <property type="project" value="UniProtKB-KW"/>
</dbReference>
<dbReference type="Pfam" id="PF05746">
    <property type="entry name" value="DALR_1"/>
    <property type="match status" value="1"/>
</dbReference>
<evidence type="ECO:0000256" key="2">
    <source>
        <dbReference type="ARBA" id="ARBA00022598"/>
    </source>
</evidence>
<evidence type="ECO:0000313" key="7">
    <source>
        <dbReference type="EMBL" id="OGG30047.1"/>
    </source>
</evidence>
<dbReference type="InterPro" id="IPR009080">
    <property type="entry name" value="tRNAsynth_Ia_anticodon-bd"/>
</dbReference>
<keyword evidence="3" id="KW-0547">Nucleotide-binding</keyword>
<dbReference type="PANTHER" id="PTHR11956">
    <property type="entry name" value="ARGINYL-TRNA SYNTHETASE"/>
    <property type="match status" value="1"/>
</dbReference>
<evidence type="ECO:0000259" key="6">
    <source>
        <dbReference type="SMART" id="SM00836"/>
    </source>
</evidence>
<dbReference type="SUPFAM" id="SSF47323">
    <property type="entry name" value="Anticodon-binding domain of a subclass of class I aminoacyl-tRNA synthetases"/>
    <property type="match status" value="1"/>
</dbReference>
<evidence type="ECO:0000256" key="1">
    <source>
        <dbReference type="ARBA" id="ARBA00012837"/>
    </source>
</evidence>
<organism evidence="7 8">
    <name type="scientific">Candidatus Gottesmanbacteria bacterium RIFCSPLOWO2_01_FULL_46_9</name>
    <dbReference type="NCBI Taxonomy" id="1798394"/>
    <lineage>
        <taxon>Bacteria</taxon>
        <taxon>Candidatus Gottesmaniibacteriota</taxon>
    </lineage>
</organism>
<proteinExistence type="predicted"/>
<gene>
    <name evidence="7" type="ORF">A3A63_01860</name>
</gene>
<dbReference type="InterPro" id="IPR001278">
    <property type="entry name" value="Arg-tRNA-ligase"/>
</dbReference>